<dbReference type="SUPFAM" id="SSF56496">
    <property type="entry name" value="Fibrinogen C-terminal domain-like"/>
    <property type="match status" value="1"/>
</dbReference>
<accession>A0ABM0JQI7</accession>
<sequence length="574" mass="65100">MVYGQGRDRLAVGRMLQDRLSKVADWCEEYNAVINPDKAQVIWCSLNNRIVKDPTLPIVFDHFLIDRQNELKYLGITLDRTLSFPMTSRKKYVKIFVNRITSSTSNMDATWIFTNIILVAALIMCSKAWRLNVTSEEIEIGKTAQVSLNCYNPYQQPDISEILLMRIQKKHLSGWSSVAELRDDDVDVRLTAKDVTATGSIVSGANSYMRLSWPLATNDTIGVYRCDVTILNSHGSVGWQKSPPTSITRKSDVTVQILSEMVEENKRQCMQQKHDIQKYVAAALEENQKNSIKEKQDVLQNMTATLKALEASFESKLESQIEILENVAAALDRNRKEGLQQSQDLLVNATSIMEDLEASFERKLSVVKSQLRPQSCASAKGLGPRPVVRLFSGQLVVCDMVTDQGGWIVIQRRASAEVDFFRGWADYKYGFGDLSGNFWLGLEKIHQLTSQGRYELRFDLRFQGKNYYASYDNFSLSGETENYKIQFSGFSGNVTEDSMAYHNGEQFSSKDRDNDSWSGMNCANANHGAWWYRKCHRVNLNGLWGSTVGSKGLRWRSVTHGSVSFSEMKIRPFV</sequence>
<dbReference type="GeneID" id="101863026"/>
<dbReference type="SMART" id="SM00186">
    <property type="entry name" value="FBG"/>
    <property type="match status" value="1"/>
</dbReference>
<dbReference type="InterPro" id="IPR002181">
    <property type="entry name" value="Fibrinogen_a/b/g_C_dom"/>
</dbReference>
<reference evidence="4" key="1">
    <citation type="submission" date="2025-08" db="UniProtKB">
        <authorList>
            <consortium name="RefSeq"/>
        </authorList>
    </citation>
    <scope>IDENTIFICATION</scope>
</reference>
<evidence type="ECO:0000256" key="1">
    <source>
        <dbReference type="SAM" id="Coils"/>
    </source>
</evidence>
<keyword evidence="3" id="KW-1185">Reference proteome</keyword>
<dbReference type="PANTHER" id="PTHR19143">
    <property type="entry name" value="FIBRINOGEN/TENASCIN/ANGIOPOEITIN"/>
    <property type="match status" value="1"/>
</dbReference>
<dbReference type="CDD" id="cd00087">
    <property type="entry name" value="FReD"/>
    <property type="match status" value="1"/>
</dbReference>
<evidence type="ECO:0000313" key="3">
    <source>
        <dbReference type="Proteomes" id="UP000694888"/>
    </source>
</evidence>
<keyword evidence="1" id="KW-0175">Coiled coil</keyword>
<evidence type="ECO:0000259" key="2">
    <source>
        <dbReference type="PROSITE" id="PS51406"/>
    </source>
</evidence>
<dbReference type="PANTHER" id="PTHR19143:SF458">
    <property type="entry name" value="FIBRINOGEN C-TERMINAL DOMAIN-CONTAINING PROTEIN-RELATED"/>
    <property type="match status" value="1"/>
</dbReference>
<dbReference type="Gene3D" id="3.90.215.10">
    <property type="entry name" value="Gamma Fibrinogen, chain A, domain 1"/>
    <property type="match status" value="1"/>
</dbReference>
<organism evidence="3 4">
    <name type="scientific">Aplysia californica</name>
    <name type="common">California sea hare</name>
    <dbReference type="NCBI Taxonomy" id="6500"/>
    <lineage>
        <taxon>Eukaryota</taxon>
        <taxon>Metazoa</taxon>
        <taxon>Spiralia</taxon>
        <taxon>Lophotrochozoa</taxon>
        <taxon>Mollusca</taxon>
        <taxon>Gastropoda</taxon>
        <taxon>Heterobranchia</taxon>
        <taxon>Euthyneura</taxon>
        <taxon>Tectipleura</taxon>
        <taxon>Aplysiida</taxon>
        <taxon>Aplysioidea</taxon>
        <taxon>Aplysiidae</taxon>
        <taxon>Aplysia</taxon>
    </lineage>
</organism>
<dbReference type="Pfam" id="PF00147">
    <property type="entry name" value="Fibrinogen_C"/>
    <property type="match status" value="1"/>
</dbReference>
<gene>
    <name evidence="4" type="primary">LOC101863026</name>
</gene>
<proteinExistence type="predicted"/>
<feature type="coiled-coil region" evidence="1">
    <location>
        <begin position="281"/>
        <end position="359"/>
    </location>
</feature>
<protein>
    <submittedName>
        <fullName evidence="4">Fibrinogen C domain-containing protein 1-B-like</fullName>
    </submittedName>
</protein>
<dbReference type="PROSITE" id="PS51406">
    <property type="entry name" value="FIBRINOGEN_C_2"/>
    <property type="match status" value="1"/>
</dbReference>
<name>A0ABM0JQI7_APLCA</name>
<dbReference type="Proteomes" id="UP000694888">
    <property type="component" value="Unplaced"/>
</dbReference>
<dbReference type="InterPro" id="IPR014716">
    <property type="entry name" value="Fibrinogen_a/b/g_C_1"/>
</dbReference>
<dbReference type="RefSeq" id="XP_005099200.1">
    <property type="nucleotide sequence ID" value="XM_005099143.1"/>
</dbReference>
<evidence type="ECO:0000313" key="4">
    <source>
        <dbReference type="RefSeq" id="XP_005099200.1"/>
    </source>
</evidence>
<feature type="domain" description="Fibrinogen C-terminal" evidence="2">
    <location>
        <begin position="367"/>
        <end position="574"/>
    </location>
</feature>
<dbReference type="InterPro" id="IPR050373">
    <property type="entry name" value="Fibrinogen_C-term_domain"/>
</dbReference>
<dbReference type="InterPro" id="IPR036056">
    <property type="entry name" value="Fibrinogen-like_C"/>
</dbReference>